<name>X0UBM9_9ZZZZ</name>
<comment type="caution">
    <text evidence="1">The sequence shown here is derived from an EMBL/GenBank/DDBJ whole genome shotgun (WGS) entry which is preliminary data.</text>
</comment>
<dbReference type="AlphaFoldDB" id="X0UBM9"/>
<proteinExistence type="predicted"/>
<reference evidence="1" key="1">
    <citation type="journal article" date="2014" name="Front. Microbiol.">
        <title>High frequency of phylogenetically diverse reductive dehalogenase-homologous genes in deep subseafloor sedimentary metagenomes.</title>
        <authorList>
            <person name="Kawai M."/>
            <person name="Futagami T."/>
            <person name="Toyoda A."/>
            <person name="Takaki Y."/>
            <person name="Nishi S."/>
            <person name="Hori S."/>
            <person name="Arai W."/>
            <person name="Tsubouchi T."/>
            <person name="Morono Y."/>
            <person name="Uchiyama I."/>
            <person name="Ito T."/>
            <person name="Fujiyama A."/>
            <person name="Inagaki F."/>
            <person name="Takami H."/>
        </authorList>
    </citation>
    <scope>NUCLEOTIDE SEQUENCE</scope>
    <source>
        <strain evidence="1">Expedition CK06-06</strain>
    </source>
</reference>
<evidence type="ECO:0000313" key="1">
    <source>
        <dbReference type="EMBL" id="GAG03209.1"/>
    </source>
</evidence>
<protein>
    <submittedName>
        <fullName evidence="1">Uncharacterized protein</fullName>
    </submittedName>
</protein>
<dbReference type="EMBL" id="BARS01022718">
    <property type="protein sequence ID" value="GAG03209.1"/>
    <property type="molecule type" value="Genomic_DNA"/>
</dbReference>
<sequence length="125" mass="14820">LFKLGSQHYAQMLLVGLQYAIDFPPDMRKSVSYVALFREPEEVERKKLYDNFGGLSGSYDRFCDLMDELTGDFSCIIFKKRSQSNLLEDCIFYYKTEVLPPWTFGCKEYKDWGKERYNKDYVEVL</sequence>
<accession>X0UBM9</accession>
<feature type="non-terminal residue" evidence="1">
    <location>
        <position position="1"/>
    </location>
</feature>
<organism evidence="1">
    <name type="scientific">marine sediment metagenome</name>
    <dbReference type="NCBI Taxonomy" id="412755"/>
    <lineage>
        <taxon>unclassified sequences</taxon>
        <taxon>metagenomes</taxon>
        <taxon>ecological metagenomes</taxon>
    </lineage>
</organism>
<gene>
    <name evidence="1" type="ORF">S01H1_36276</name>
</gene>